<comment type="caution">
    <text evidence="3">The sequence shown here is derived from an EMBL/GenBank/DDBJ whole genome shotgun (WGS) entry which is preliminary data.</text>
</comment>
<dbReference type="AlphaFoldDB" id="A0A7V3ZSV0"/>
<dbReference type="CDD" id="cd07709">
    <property type="entry name" value="flavodiiron_proteins_MBL-fold"/>
    <property type="match status" value="1"/>
</dbReference>
<dbReference type="GO" id="GO:0009055">
    <property type="term" value="F:electron transfer activity"/>
    <property type="evidence" value="ECO:0007669"/>
    <property type="project" value="InterPro"/>
</dbReference>
<dbReference type="InterPro" id="IPR029039">
    <property type="entry name" value="Flavoprotein-like_sf"/>
</dbReference>
<dbReference type="InterPro" id="IPR001279">
    <property type="entry name" value="Metallo-B-lactamas"/>
</dbReference>
<dbReference type="InterPro" id="IPR045761">
    <property type="entry name" value="ODP_dom"/>
</dbReference>
<dbReference type="Gene3D" id="3.40.50.360">
    <property type="match status" value="1"/>
</dbReference>
<dbReference type="Pfam" id="PF19583">
    <property type="entry name" value="ODP"/>
    <property type="match status" value="1"/>
</dbReference>
<accession>A0A7V3ZSV0</accession>
<evidence type="ECO:0000313" key="3">
    <source>
        <dbReference type="EMBL" id="HGK53763.1"/>
    </source>
</evidence>
<dbReference type="SUPFAM" id="SSF52218">
    <property type="entry name" value="Flavoproteins"/>
    <property type="match status" value="1"/>
</dbReference>
<dbReference type="InterPro" id="IPR008254">
    <property type="entry name" value="Flavodoxin/NO_synth"/>
</dbReference>
<protein>
    <submittedName>
        <fullName evidence="3">FprA family A-type flavoprotein</fullName>
    </submittedName>
</protein>
<gene>
    <name evidence="3" type="ORF">ENU72_01905</name>
</gene>
<dbReference type="PROSITE" id="PS50902">
    <property type="entry name" value="FLAVODOXIN_LIKE"/>
    <property type="match status" value="1"/>
</dbReference>
<organism evidence="3">
    <name type="scientific">candidate division WOR-3 bacterium</name>
    <dbReference type="NCBI Taxonomy" id="2052148"/>
    <lineage>
        <taxon>Bacteria</taxon>
        <taxon>Bacteria division WOR-3</taxon>
    </lineage>
</organism>
<dbReference type="PIRSF" id="PIRSF005243">
    <property type="entry name" value="ROO"/>
    <property type="match status" value="1"/>
</dbReference>
<dbReference type="GO" id="GO:0016491">
    <property type="term" value="F:oxidoreductase activity"/>
    <property type="evidence" value="ECO:0007669"/>
    <property type="project" value="InterPro"/>
</dbReference>
<sequence length="392" mass="45165">MIVKDIKKDVYAIITNDWDRRLFDELIPLPQGTSYNSYFLKDEKNVLIDTSDPRTKEKLFSALKELKIEKLDYIISNHSEQDHSGAIPELLEKFENAKVITSEKGKEFIKSLLLIPDEKIVTVKDGEKINIGEKTLEFIYAPFVHWPETILTYEIKNKILFSCDLFGSHLATSRVWAGENDFLLGAKRYYAEIMMPFRKHIIKHLEKLKNYEIEIIAPSHGPVYDQPNLIINAYNEWISDNVKNCVVIPYVSMHGSINKAIDYFVKELIKKGIEAKPFNLIVTDIGELAISIVDCATVVIGTPTVLGGPHPNVFYILYIFKILRPKTKFISLIGSFLWGTNILKFIEDLLKGIDIEMIEPVIFKGYPKDEDLEKIKNLVEKIYQKHKELKLI</sequence>
<feature type="domain" description="Flavodoxin-like" evidence="2">
    <location>
        <begin position="246"/>
        <end position="383"/>
    </location>
</feature>
<proteinExistence type="inferred from homology"/>
<dbReference type="GO" id="GO:0010181">
    <property type="term" value="F:FMN binding"/>
    <property type="evidence" value="ECO:0007669"/>
    <property type="project" value="InterPro"/>
</dbReference>
<dbReference type="PANTHER" id="PTHR43717">
    <property type="entry name" value="ANAEROBIC NITRIC OXIDE REDUCTASE FLAVORUBREDOXIN"/>
    <property type="match status" value="1"/>
</dbReference>
<dbReference type="EMBL" id="DTDP01000085">
    <property type="protein sequence ID" value="HGK53763.1"/>
    <property type="molecule type" value="Genomic_DNA"/>
</dbReference>
<dbReference type="InterPro" id="IPR016440">
    <property type="entry name" value="Rubredoxin-O_OxRdtase"/>
</dbReference>
<evidence type="ECO:0000256" key="1">
    <source>
        <dbReference type="ARBA" id="ARBA00007121"/>
    </source>
</evidence>
<dbReference type="SUPFAM" id="SSF56281">
    <property type="entry name" value="Metallo-hydrolase/oxidoreductase"/>
    <property type="match status" value="1"/>
</dbReference>
<dbReference type="InterPro" id="IPR036866">
    <property type="entry name" value="RibonucZ/Hydroxyglut_hydro"/>
</dbReference>
<dbReference type="SMART" id="SM00849">
    <property type="entry name" value="Lactamase_B"/>
    <property type="match status" value="1"/>
</dbReference>
<evidence type="ECO:0000259" key="2">
    <source>
        <dbReference type="PROSITE" id="PS50902"/>
    </source>
</evidence>
<dbReference type="PANTHER" id="PTHR43717:SF1">
    <property type="entry name" value="ANAEROBIC NITRIC OXIDE REDUCTASE FLAVORUBREDOXIN"/>
    <property type="match status" value="1"/>
</dbReference>
<dbReference type="GO" id="GO:0046872">
    <property type="term" value="F:metal ion binding"/>
    <property type="evidence" value="ECO:0007669"/>
    <property type="project" value="InterPro"/>
</dbReference>
<reference evidence="3" key="1">
    <citation type="journal article" date="2020" name="mSystems">
        <title>Genome- and Community-Level Interaction Insights into Carbon Utilization and Element Cycling Functions of Hydrothermarchaeota in Hydrothermal Sediment.</title>
        <authorList>
            <person name="Zhou Z."/>
            <person name="Liu Y."/>
            <person name="Xu W."/>
            <person name="Pan J."/>
            <person name="Luo Z.H."/>
            <person name="Li M."/>
        </authorList>
    </citation>
    <scope>NUCLEOTIDE SEQUENCE [LARGE SCALE GENOMIC DNA]</scope>
    <source>
        <strain evidence="3">SpSt-695</strain>
    </source>
</reference>
<dbReference type="Gene3D" id="3.60.15.10">
    <property type="entry name" value="Ribonuclease Z/Hydroxyacylglutathione hydrolase-like"/>
    <property type="match status" value="1"/>
</dbReference>
<name>A0A7V3ZSV0_UNCW3</name>
<comment type="similarity">
    <text evidence="1">In the N-terminal section; belongs to the zinc metallo-hydrolase group 3 family.</text>
</comment>